<dbReference type="WBParaSite" id="jg21937">
    <property type="protein sequence ID" value="jg21937"/>
    <property type="gene ID" value="jg21937"/>
</dbReference>
<dbReference type="InterPro" id="IPR021109">
    <property type="entry name" value="Peptidase_aspartic_dom_sf"/>
</dbReference>
<accession>A0A915DQT6</accession>
<keyword evidence="1" id="KW-1185">Reference proteome</keyword>
<protein>
    <submittedName>
        <fullName evidence="2">Uncharacterized protein</fullName>
    </submittedName>
</protein>
<organism evidence="1 2">
    <name type="scientific">Ditylenchus dipsaci</name>
    <dbReference type="NCBI Taxonomy" id="166011"/>
    <lineage>
        <taxon>Eukaryota</taxon>
        <taxon>Metazoa</taxon>
        <taxon>Ecdysozoa</taxon>
        <taxon>Nematoda</taxon>
        <taxon>Chromadorea</taxon>
        <taxon>Rhabditida</taxon>
        <taxon>Tylenchina</taxon>
        <taxon>Tylenchomorpha</taxon>
        <taxon>Sphaerularioidea</taxon>
        <taxon>Anguinidae</taxon>
        <taxon>Anguininae</taxon>
        <taxon>Ditylenchus</taxon>
    </lineage>
</organism>
<dbReference type="Proteomes" id="UP000887574">
    <property type="component" value="Unplaced"/>
</dbReference>
<dbReference type="SUPFAM" id="SSF50630">
    <property type="entry name" value="Acid proteases"/>
    <property type="match status" value="1"/>
</dbReference>
<evidence type="ECO:0000313" key="2">
    <source>
        <dbReference type="WBParaSite" id="jg21937"/>
    </source>
</evidence>
<reference evidence="2" key="1">
    <citation type="submission" date="2022-11" db="UniProtKB">
        <authorList>
            <consortium name="WormBaseParasite"/>
        </authorList>
    </citation>
    <scope>IDENTIFICATION</scope>
</reference>
<evidence type="ECO:0000313" key="1">
    <source>
        <dbReference type="Proteomes" id="UP000887574"/>
    </source>
</evidence>
<name>A0A915DQT6_9BILA</name>
<sequence length="158" mass="17380">MALANISFGTPRKFPQTFIVATDFFSLGYLILIDWKADLDNVSHFLPDKNTFNSSNSSTFTGRNVNFTSDFAPSIVRGPSNLPSVLNQIVGVLDAPVITIWNNNTNFGNGSSAATIGAIDTEHCKSNWIFVPQVYKEDHPYSFHVSSVEMTLNGTNKN</sequence>
<proteinExistence type="predicted"/>
<dbReference type="AlphaFoldDB" id="A0A915DQT6"/>